<name>A0A0E9TF60_ANGAN</name>
<dbReference type="AlphaFoldDB" id="A0A0E9TF60"/>
<reference evidence="1" key="1">
    <citation type="submission" date="2014-11" db="EMBL/GenBank/DDBJ databases">
        <authorList>
            <person name="Amaro Gonzalez C."/>
        </authorList>
    </citation>
    <scope>NUCLEOTIDE SEQUENCE</scope>
</reference>
<evidence type="ECO:0000313" key="1">
    <source>
        <dbReference type="EMBL" id="JAH52289.1"/>
    </source>
</evidence>
<proteinExistence type="predicted"/>
<dbReference type="EMBL" id="GBXM01056288">
    <property type="protein sequence ID" value="JAH52289.1"/>
    <property type="molecule type" value="Transcribed_RNA"/>
</dbReference>
<sequence length="38" mass="4616">MQWHSKMIYIASTIPKHILLCPWIFHCIFSEKLLIFIL</sequence>
<organism evidence="1">
    <name type="scientific">Anguilla anguilla</name>
    <name type="common">European freshwater eel</name>
    <name type="synonym">Muraena anguilla</name>
    <dbReference type="NCBI Taxonomy" id="7936"/>
    <lineage>
        <taxon>Eukaryota</taxon>
        <taxon>Metazoa</taxon>
        <taxon>Chordata</taxon>
        <taxon>Craniata</taxon>
        <taxon>Vertebrata</taxon>
        <taxon>Euteleostomi</taxon>
        <taxon>Actinopterygii</taxon>
        <taxon>Neopterygii</taxon>
        <taxon>Teleostei</taxon>
        <taxon>Anguilliformes</taxon>
        <taxon>Anguillidae</taxon>
        <taxon>Anguilla</taxon>
    </lineage>
</organism>
<accession>A0A0E9TF60</accession>
<reference evidence="1" key="2">
    <citation type="journal article" date="2015" name="Fish Shellfish Immunol.">
        <title>Early steps in the European eel (Anguilla anguilla)-Vibrio vulnificus interaction in the gills: Role of the RtxA13 toxin.</title>
        <authorList>
            <person name="Callol A."/>
            <person name="Pajuelo D."/>
            <person name="Ebbesson L."/>
            <person name="Teles M."/>
            <person name="MacKenzie S."/>
            <person name="Amaro C."/>
        </authorList>
    </citation>
    <scope>NUCLEOTIDE SEQUENCE</scope>
</reference>
<protein>
    <submittedName>
        <fullName evidence="1">Uncharacterized protein</fullName>
    </submittedName>
</protein>